<dbReference type="Gene3D" id="3.40.50.720">
    <property type="entry name" value="NAD(P)-binding Rossmann-like Domain"/>
    <property type="match status" value="1"/>
</dbReference>
<organism evidence="16 17">
    <name type="scientific">Sphingobium vermicomposti</name>
    <dbReference type="NCBI Taxonomy" id="529005"/>
    <lineage>
        <taxon>Bacteria</taxon>
        <taxon>Pseudomonadati</taxon>
        <taxon>Pseudomonadota</taxon>
        <taxon>Alphaproteobacteria</taxon>
        <taxon>Sphingomonadales</taxon>
        <taxon>Sphingomonadaceae</taxon>
        <taxon>Sphingobium</taxon>
    </lineage>
</organism>
<evidence type="ECO:0000256" key="12">
    <source>
        <dbReference type="ARBA" id="ARBA00049396"/>
    </source>
</evidence>
<keyword evidence="3 13" id="KW-0028">Amino-acid biosynthesis</keyword>
<dbReference type="HAMAP" id="MF_00102">
    <property type="entry name" value="DapB"/>
    <property type="match status" value="1"/>
</dbReference>
<dbReference type="EMBL" id="JAASQR010000002">
    <property type="protein sequence ID" value="NIJ16873.1"/>
    <property type="molecule type" value="Genomic_DNA"/>
</dbReference>
<feature type="active site" description="Proton donor" evidence="13">
    <location>
        <position position="172"/>
    </location>
</feature>
<dbReference type="GO" id="GO:0016726">
    <property type="term" value="F:oxidoreductase activity, acting on CH or CH2 groups, NAD or NADP as acceptor"/>
    <property type="evidence" value="ECO:0007669"/>
    <property type="project" value="UniProtKB-UniRule"/>
</dbReference>
<comment type="similarity">
    <text evidence="1 13">Belongs to the DapB family.</text>
</comment>
<evidence type="ECO:0000313" key="16">
    <source>
        <dbReference type="EMBL" id="NIJ16873.1"/>
    </source>
</evidence>
<feature type="binding site" evidence="13">
    <location>
        <begin position="178"/>
        <end position="179"/>
    </location>
    <ligand>
        <name>(S)-2,3,4,5-tetrahydrodipicolinate</name>
        <dbReference type="ChEBI" id="CHEBI:16845"/>
    </ligand>
</feature>
<dbReference type="GO" id="GO:0051287">
    <property type="term" value="F:NAD binding"/>
    <property type="evidence" value="ECO:0007669"/>
    <property type="project" value="UniProtKB-UniRule"/>
</dbReference>
<dbReference type="PANTHER" id="PTHR20836">
    <property type="entry name" value="DIHYDRODIPICOLINATE REDUCTASE"/>
    <property type="match status" value="1"/>
</dbReference>
<dbReference type="SUPFAM" id="SSF55347">
    <property type="entry name" value="Glyceraldehyde-3-phosphate dehydrogenase-like, C-terminal domain"/>
    <property type="match status" value="1"/>
</dbReference>
<evidence type="ECO:0000256" key="6">
    <source>
        <dbReference type="ARBA" id="ARBA00023002"/>
    </source>
</evidence>
<evidence type="ECO:0000256" key="10">
    <source>
        <dbReference type="ARBA" id="ARBA00038983"/>
    </source>
</evidence>
<dbReference type="SUPFAM" id="SSF51735">
    <property type="entry name" value="NAD(P)-binding Rossmann-fold domains"/>
    <property type="match status" value="1"/>
</dbReference>
<dbReference type="GO" id="GO:0050661">
    <property type="term" value="F:NADP binding"/>
    <property type="evidence" value="ECO:0007669"/>
    <property type="project" value="UniProtKB-UniRule"/>
</dbReference>
<comment type="subunit">
    <text evidence="13">Homotetramer.</text>
</comment>
<keyword evidence="5 13" id="KW-0220">Diaminopimelate biosynthesis</keyword>
<evidence type="ECO:0000256" key="1">
    <source>
        <dbReference type="ARBA" id="ARBA00006642"/>
    </source>
</evidence>
<name>A0A846M5T1_9SPHN</name>
<dbReference type="PIRSF" id="PIRSF000161">
    <property type="entry name" value="DHPR"/>
    <property type="match status" value="1"/>
</dbReference>
<feature type="binding site" evidence="13">
    <location>
        <begin position="33"/>
        <end position="38"/>
    </location>
    <ligand>
        <name>NAD(+)</name>
        <dbReference type="ChEBI" id="CHEBI:57540"/>
    </ligand>
</feature>
<gene>
    <name evidence="13" type="primary">dapB</name>
    <name evidence="16" type="ORF">FHS54_001839</name>
</gene>
<dbReference type="InterPro" id="IPR022663">
    <property type="entry name" value="DapB_C"/>
</dbReference>
<dbReference type="GO" id="GO:0005829">
    <property type="term" value="C:cytosol"/>
    <property type="evidence" value="ECO:0007669"/>
    <property type="project" value="TreeGrafter"/>
</dbReference>
<reference evidence="16 17" key="1">
    <citation type="submission" date="2020-03" db="EMBL/GenBank/DDBJ databases">
        <title>Genomic Encyclopedia of Type Strains, Phase IV (KMG-IV): sequencing the most valuable type-strain genomes for metagenomic binning, comparative biology and taxonomic classification.</title>
        <authorList>
            <person name="Goeker M."/>
        </authorList>
    </citation>
    <scope>NUCLEOTIDE SEQUENCE [LARGE SCALE GENOMIC DNA]</scope>
    <source>
        <strain evidence="16 17">DSM 21299</strain>
    </source>
</reference>
<feature type="binding site" evidence="13">
    <location>
        <begin position="135"/>
        <end position="138"/>
    </location>
    <ligand>
        <name>NAD(+)</name>
        <dbReference type="ChEBI" id="CHEBI:57540"/>
    </ligand>
</feature>
<feature type="domain" description="Dihydrodipicolinate reductase N-terminal" evidence="14">
    <location>
        <begin position="28"/>
        <end position="137"/>
    </location>
</feature>
<comment type="caution">
    <text evidence="16">The sequence shown here is derived from an EMBL/GenBank/DDBJ whole genome shotgun (WGS) entry which is preliminary data.</text>
</comment>
<dbReference type="GO" id="GO:0009089">
    <property type="term" value="P:lysine biosynthetic process via diaminopimelate"/>
    <property type="evidence" value="ECO:0007669"/>
    <property type="project" value="UniProtKB-UniRule"/>
</dbReference>
<dbReference type="InterPro" id="IPR023940">
    <property type="entry name" value="DHDPR_bac"/>
</dbReference>
<dbReference type="Proteomes" id="UP000576821">
    <property type="component" value="Unassembled WGS sequence"/>
</dbReference>
<keyword evidence="4 13" id="KW-0521">NADP</keyword>
<dbReference type="PANTHER" id="PTHR20836:SF0">
    <property type="entry name" value="4-HYDROXY-TETRAHYDRODIPICOLINATE REDUCTASE 1, CHLOROPLASTIC-RELATED"/>
    <property type="match status" value="1"/>
</dbReference>
<comment type="subcellular location">
    <subcellularLocation>
        <location evidence="13">Cytoplasm</location>
    </subcellularLocation>
</comment>
<keyword evidence="6 13" id="KW-0560">Oxidoreductase</keyword>
<dbReference type="PROSITE" id="PS01298">
    <property type="entry name" value="DAPB"/>
    <property type="match status" value="1"/>
</dbReference>
<dbReference type="InterPro" id="IPR022664">
    <property type="entry name" value="DapB_N_CS"/>
</dbReference>
<comment type="caution">
    <text evidence="13">Was originally thought to be a dihydrodipicolinate reductase (DHDPR), catalyzing the conversion of dihydrodipicolinate to tetrahydrodipicolinate. However, it was shown in E.coli that the substrate of the enzymatic reaction is not dihydrodipicolinate (DHDP) but in fact (2S,4S)-4-hydroxy-2,3,4,5-tetrahydrodipicolinic acid (HTPA), the product released by the DapA-catalyzed reaction.</text>
</comment>
<dbReference type="NCBIfam" id="TIGR00036">
    <property type="entry name" value="dapB"/>
    <property type="match status" value="1"/>
</dbReference>
<evidence type="ECO:0000259" key="14">
    <source>
        <dbReference type="Pfam" id="PF01113"/>
    </source>
</evidence>
<dbReference type="InterPro" id="IPR036291">
    <property type="entry name" value="NAD(P)-bd_dom_sf"/>
</dbReference>
<dbReference type="FunFam" id="3.30.360.10:FF:000004">
    <property type="entry name" value="4-hydroxy-tetrahydrodipicolinate reductase"/>
    <property type="match status" value="1"/>
</dbReference>
<feature type="active site" description="Proton donor/acceptor" evidence="13">
    <location>
        <position position="168"/>
    </location>
</feature>
<dbReference type="EC" id="1.17.1.8" evidence="10 13"/>
<evidence type="ECO:0000256" key="5">
    <source>
        <dbReference type="ARBA" id="ARBA00022915"/>
    </source>
</evidence>
<evidence type="ECO:0000256" key="13">
    <source>
        <dbReference type="HAMAP-Rule" id="MF_00102"/>
    </source>
</evidence>
<accession>A0A846M5T1</accession>
<dbReference type="GO" id="GO:0008839">
    <property type="term" value="F:4-hydroxy-tetrahydrodipicolinate reductase"/>
    <property type="evidence" value="ECO:0007669"/>
    <property type="project" value="UniProtKB-UniRule"/>
</dbReference>
<keyword evidence="7 13" id="KW-0520">NAD</keyword>
<evidence type="ECO:0000256" key="2">
    <source>
        <dbReference type="ARBA" id="ARBA00022490"/>
    </source>
</evidence>
<dbReference type="AlphaFoldDB" id="A0A846M5T1"/>
<evidence type="ECO:0000256" key="4">
    <source>
        <dbReference type="ARBA" id="ARBA00022857"/>
    </source>
</evidence>
<keyword evidence="8 13" id="KW-0457">Lysine biosynthesis</keyword>
<evidence type="ECO:0000256" key="8">
    <source>
        <dbReference type="ARBA" id="ARBA00023154"/>
    </source>
</evidence>
<dbReference type="Pfam" id="PF05173">
    <property type="entry name" value="DapB_C"/>
    <property type="match status" value="1"/>
</dbReference>
<comment type="catalytic activity">
    <reaction evidence="11 13">
        <text>(S)-2,3,4,5-tetrahydrodipicolinate + NADP(+) + H2O = (2S,4S)-4-hydroxy-2,3,4,5-tetrahydrodipicolinate + NADPH + H(+)</text>
        <dbReference type="Rhea" id="RHEA:35331"/>
        <dbReference type="ChEBI" id="CHEBI:15377"/>
        <dbReference type="ChEBI" id="CHEBI:15378"/>
        <dbReference type="ChEBI" id="CHEBI:16845"/>
        <dbReference type="ChEBI" id="CHEBI:57783"/>
        <dbReference type="ChEBI" id="CHEBI:58349"/>
        <dbReference type="ChEBI" id="CHEBI:67139"/>
        <dbReference type="EC" id="1.17.1.8"/>
    </reaction>
</comment>
<keyword evidence="2 13" id="KW-0963">Cytoplasm</keyword>
<feature type="binding site" evidence="13">
    <location>
        <position position="59"/>
    </location>
    <ligand>
        <name>NADP(+)</name>
        <dbReference type="ChEBI" id="CHEBI:58349"/>
    </ligand>
</feature>
<dbReference type="Gene3D" id="3.30.360.10">
    <property type="entry name" value="Dihydrodipicolinate Reductase, domain 2"/>
    <property type="match status" value="1"/>
</dbReference>
<dbReference type="GO" id="GO:0019877">
    <property type="term" value="P:diaminopimelate biosynthetic process"/>
    <property type="evidence" value="ECO:0007669"/>
    <property type="project" value="UniProtKB-UniRule"/>
</dbReference>
<evidence type="ECO:0000256" key="3">
    <source>
        <dbReference type="ARBA" id="ARBA00022605"/>
    </source>
</evidence>
<comment type="pathway">
    <text evidence="9 13">Amino-acid biosynthesis; L-lysine biosynthesis via DAP pathway; (S)-tetrahydrodipicolinate from L-aspartate: step 4/4.</text>
</comment>
<comment type="function">
    <text evidence="13">Catalyzes the conversion of 4-hydroxy-tetrahydrodipicolinate (HTPA) to tetrahydrodipicolinate.</text>
</comment>
<dbReference type="Pfam" id="PF01113">
    <property type="entry name" value="DapB_N"/>
    <property type="match status" value="1"/>
</dbReference>
<dbReference type="InterPro" id="IPR000846">
    <property type="entry name" value="DapB_N"/>
</dbReference>
<evidence type="ECO:0000256" key="9">
    <source>
        <dbReference type="ARBA" id="ARBA00037922"/>
    </source>
</evidence>
<feature type="binding site" evidence="13">
    <location>
        <position position="58"/>
    </location>
    <ligand>
        <name>NAD(+)</name>
        <dbReference type="ChEBI" id="CHEBI:57540"/>
    </ligand>
</feature>
<dbReference type="CDD" id="cd02274">
    <property type="entry name" value="DHDPR_N"/>
    <property type="match status" value="1"/>
</dbReference>
<evidence type="ECO:0000313" key="17">
    <source>
        <dbReference type="Proteomes" id="UP000576821"/>
    </source>
</evidence>
<comment type="catalytic activity">
    <reaction evidence="12 13">
        <text>(S)-2,3,4,5-tetrahydrodipicolinate + NAD(+) + H2O = (2S,4S)-4-hydroxy-2,3,4,5-tetrahydrodipicolinate + NADH + H(+)</text>
        <dbReference type="Rhea" id="RHEA:35323"/>
        <dbReference type="ChEBI" id="CHEBI:15377"/>
        <dbReference type="ChEBI" id="CHEBI:15378"/>
        <dbReference type="ChEBI" id="CHEBI:16845"/>
        <dbReference type="ChEBI" id="CHEBI:57540"/>
        <dbReference type="ChEBI" id="CHEBI:57945"/>
        <dbReference type="ChEBI" id="CHEBI:67139"/>
        <dbReference type="EC" id="1.17.1.8"/>
    </reaction>
</comment>
<sequence length="279" mass="28859">MQLADDKAGPLWHRAVTIITGGDEYMTKIGIFGAAGRMGRAIAQVALEAGLEISGGTDRPDSGDLLPGIAITSDPLELAKRSDVLIDFSVPAALSRHLDACVAAGKPVLVGTTGLEADHHSLIDTAAGSIAVLQTGNTSLGVNILAALVEQAAARLGDDWDIEIVEMHHRHKVDAPSGTALLLGEAAARGRQISLADHSDRGRDGITGARVQGSIGFAALRGGSVAGDHQVILASEGERIELGHRAESRVIFARGAVRGASWLLGQPAGRYDMKGVLGL</sequence>
<evidence type="ECO:0000256" key="11">
    <source>
        <dbReference type="ARBA" id="ARBA00049080"/>
    </source>
</evidence>
<evidence type="ECO:0000259" key="15">
    <source>
        <dbReference type="Pfam" id="PF05173"/>
    </source>
</evidence>
<evidence type="ECO:0000256" key="7">
    <source>
        <dbReference type="ARBA" id="ARBA00023027"/>
    </source>
</evidence>
<feature type="domain" description="Dihydrodipicolinate reductase C-terminal" evidence="15">
    <location>
        <begin position="141"/>
        <end position="277"/>
    </location>
</feature>
<dbReference type="UniPathway" id="UPA00034">
    <property type="reaction ID" value="UER00018"/>
</dbReference>
<proteinExistence type="inferred from homology"/>
<keyword evidence="17" id="KW-1185">Reference proteome</keyword>
<protein>
    <recommendedName>
        <fullName evidence="10 13">4-hydroxy-tetrahydrodipicolinate reductase</fullName>
        <shortName evidence="13">HTPA reductase</shortName>
        <ecNumber evidence="10 13">1.17.1.8</ecNumber>
    </recommendedName>
</protein>
<feature type="binding site" evidence="13">
    <location>
        <position position="169"/>
    </location>
    <ligand>
        <name>(S)-2,3,4,5-tetrahydrodipicolinate</name>
        <dbReference type="ChEBI" id="CHEBI:16845"/>
    </ligand>
</feature>
<feature type="binding site" evidence="13">
    <location>
        <begin position="111"/>
        <end position="113"/>
    </location>
    <ligand>
        <name>NAD(+)</name>
        <dbReference type="ChEBI" id="CHEBI:57540"/>
    </ligand>
</feature>